<evidence type="ECO:0000313" key="2">
    <source>
        <dbReference type="Proteomes" id="UP000535491"/>
    </source>
</evidence>
<comment type="caution">
    <text evidence="1">The sequence shown here is derived from an EMBL/GenBank/DDBJ whole genome shotgun (WGS) entry which is preliminary data.</text>
</comment>
<reference evidence="1 2" key="1">
    <citation type="submission" date="2020-07" db="EMBL/GenBank/DDBJ databases">
        <authorList>
            <person name="Feng H."/>
        </authorList>
    </citation>
    <scope>NUCLEOTIDE SEQUENCE [LARGE SCALE GENOMIC DNA]</scope>
    <source>
        <strain evidence="2">s-10</strain>
    </source>
</reference>
<accession>A0A7W1WRB0</accession>
<gene>
    <name evidence="1" type="ORF">H1191_09995</name>
</gene>
<protein>
    <submittedName>
        <fullName evidence="1">Uncharacterized protein</fullName>
    </submittedName>
</protein>
<evidence type="ECO:0000313" key="1">
    <source>
        <dbReference type="EMBL" id="MBA4494637.1"/>
    </source>
</evidence>
<name>A0A7W1WRB0_9BACL</name>
<dbReference type="EMBL" id="JACEIQ010000008">
    <property type="protein sequence ID" value="MBA4494637.1"/>
    <property type="molecule type" value="Genomic_DNA"/>
</dbReference>
<dbReference type="Proteomes" id="UP000535491">
    <property type="component" value="Unassembled WGS sequence"/>
</dbReference>
<dbReference type="AlphaFoldDB" id="A0A7W1WRB0"/>
<proteinExistence type="predicted"/>
<dbReference type="RefSeq" id="WP_181751872.1">
    <property type="nucleotide sequence ID" value="NZ_JACEIQ010000008.1"/>
</dbReference>
<organism evidence="1 2">
    <name type="scientific">Paenactinomyces guangxiensis</name>
    <dbReference type="NCBI Taxonomy" id="1490290"/>
    <lineage>
        <taxon>Bacteria</taxon>
        <taxon>Bacillati</taxon>
        <taxon>Bacillota</taxon>
        <taxon>Bacilli</taxon>
        <taxon>Bacillales</taxon>
        <taxon>Thermoactinomycetaceae</taxon>
        <taxon>Paenactinomyces</taxon>
    </lineage>
</organism>
<sequence>MLQGDEYYDNERMEFLKKDFEVSVHFSVGSSQKGKNPVYRMEIAPRSGEPVFEDKIEFNGTGLFIPLPVEQWKDGTYIIRLFRDNRLTAKRTFRLVSHMPWWQKYFPWTEKLFQ</sequence>
<keyword evidence="2" id="KW-1185">Reference proteome</keyword>